<evidence type="ECO:0008006" key="4">
    <source>
        <dbReference type="Google" id="ProtNLM"/>
    </source>
</evidence>
<sequence length="461" mass="51693">DPETGLTPLANAVINGNPEQVIQLLKNGAKPNERLPNGQPPHLLASFLTTKEAPLITQLLLSKLPSDFIDDTCDAADNKTPLMYAIERAANSKSNADLEIIRMLKRAGASLTIKNDDGFNAREVADNLPKTNTRKKSILNALYPDQEELDRIKQTEYILTFIRFCFSSVNEIFDGAFNRLPGLDISESNPTTKQQVNKTTAAITAEQFINNVDQYVKERRELAVYFGKKNQDFIPLLVRKLVDLAKDSESSSKINLYQHVLFCDDSSSTKRDNRWDLQTKLIQNIALISTPFLPSSEGIALRFINQGPALNDNSCIFDLRTLGEVMKLISWVPDSNTDLGSSLTSKVLDPLVYQKLSLRALQRPLLISIITDGIPDTNNNNQNGLEKAIIECGDKLVEAQYPRDTVKFIIGQVGSARFATKFLESLRSNEKITEVSFILSDKLDENLRDLFDNKKELDRWV</sequence>
<keyword evidence="1" id="KW-0040">ANK repeat</keyword>
<keyword evidence="3" id="KW-1185">Reference proteome</keyword>
<reference evidence="2" key="1">
    <citation type="journal article" date="2023" name="Mol. Phylogenet. Evol.">
        <title>Genome-scale phylogeny and comparative genomics of the fungal order Sordariales.</title>
        <authorList>
            <person name="Hensen N."/>
            <person name="Bonometti L."/>
            <person name="Westerberg I."/>
            <person name="Brannstrom I.O."/>
            <person name="Guillou S."/>
            <person name="Cros-Aarteil S."/>
            <person name="Calhoun S."/>
            <person name="Haridas S."/>
            <person name="Kuo A."/>
            <person name="Mondo S."/>
            <person name="Pangilinan J."/>
            <person name="Riley R."/>
            <person name="LaButti K."/>
            <person name="Andreopoulos B."/>
            <person name="Lipzen A."/>
            <person name="Chen C."/>
            <person name="Yan M."/>
            <person name="Daum C."/>
            <person name="Ng V."/>
            <person name="Clum A."/>
            <person name="Steindorff A."/>
            <person name="Ohm R.A."/>
            <person name="Martin F."/>
            <person name="Silar P."/>
            <person name="Natvig D.O."/>
            <person name="Lalanne C."/>
            <person name="Gautier V."/>
            <person name="Ament-Velasquez S.L."/>
            <person name="Kruys A."/>
            <person name="Hutchinson M.I."/>
            <person name="Powell A.J."/>
            <person name="Barry K."/>
            <person name="Miller A.N."/>
            <person name="Grigoriev I.V."/>
            <person name="Debuchy R."/>
            <person name="Gladieux P."/>
            <person name="Hiltunen Thoren M."/>
            <person name="Johannesson H."/>
        </authorList>
    </citation>
    <scope>NUCLEOTIDE SEQUENCE</scope>
    <source>
        <strain evidence="2">CBS 990.96</strain>
    </source>
</reference>
<dbReference type="EMBL" id="MU865292">
    <property type="protein sequence ID" value="KAK4231590.1"/>
    <property type="molecule type" value="Genomic_DNA"/>
</dbReference>
<feature type="non-terminal residue" evidence="2">
    <location>
        <position position="1"/>
    </location>
</feature>
<gene>
    <name evidence="2" type="ORF">QBC38DRAFT_343545</name>
</gene>
<dbReference type="Proteomes" id="UP001301958">
    <property type="component" value="Unassembled WGS sequence"/>
</dbReference>
<feature type="non-terminal residue" evidence="2">
    <location>
        <position position="461"/>
    </location>
</feature>
<dbReference type="InterPro" id="IPR036770">
    <property type="entry name" value="Ankyrin_rpt-contain_sf"/>
</dbReference>
<comment type="caution">
    <text evidence="2">The sequence shown here is derived from an EMBL/GenBank/DDBJ whole genome shotgun (WGS) entry which is preliminary data.</text>
</comment>
<dbReference type="SUPFAM" id="SSF48403">
    <property type="entry name" value="Ankyrin repeat"/>
    <property type="match status" value="1"/>
</dbReference>
<organism evidence="2 3">
    <name type="scientific">Podospora fimiseda</name>
    <dbReference type="NCBI Taxonomy" id="252190"/>
    <lineage>
        <taxon>Eukaryota</taxon>
        <taxon>Fungi</taxon>
        <taxon>Dikarya</taxon>
        <taxon>Ascomycota</taxon>
        <taxon>Pezizomycotina</taxon>
        <taxon>Sordariomycetes</taxon>
        <taxon>Sordariomycetidae</taxon>
        <taxon>Sordariales</taxon>
        <taxon>Podosporaceae</taxon>
        <taxon>Podospora</taxon>
    </lineage>
</organism>
<protein>
    <recommendedName>
        <fullName evidence="4">Ankyrin repeat protein</fullName>
    </recommendedName>
</protein>
<dbReference type="AlphaFoldDB" id="A0AAN7H830"/>
<dbReference type="SMART" id="SM00248">
    <property type="entry name" value="ANK"/>
    <property type="match status" value="2"/>
</dbReference>
<proteinExistence type="predicted"/>
<dbReference type="PROSITE" id="PS50297">
    <property type="entry name" value="ANK_REP_REGION"/>
    <property type="match status" value="1"/>
</dbReference>
<evidence type="ECO:0000313" key="3">
    <source>
        <dbReference type="Proteomes" id="UP001301958"/>
    </source>
</evidence>
<evidence type="ECO:0000256" key="1">
    <source>
        <dbReference type="PROSITE-ProRule" id="PRU00023"/>
    </source>
</evidence>
<reference evidence="2" key="2">
    <citation type="submission" date="2023-05" db="EMBL/GenBank/DDBJ databases">
        <authorList>
            <consortium name="Lawrence Berkeley National Laboratory"/>
            <person name="Steindorff A."/>
            <person name="Hensen N."/>
            <person name="Bonometti L."/>
            <person name="Westerberg I."/>
            <person name="Brannstrom I.O."/>
            <person name="Guillou S."/>
            <person name="Cros-Aarteil S."/>
            <person name="Calhoun S."/>
            <person name="Haridas S."/>
            <person name="Kuo A."/>
            <person name="Mondo S."/>
            <person name="Pangilinan J."/>
            <person name="Riley R."/>
            <person name="Labutti K."/>
            <person name="Andreopoulos B."/>
            <person name="Lipzen A."/>
            <person name="Chen C."/>
            <person name="Yanf M."/>
            <person name="Daum C."/>
            <person name="Ng V."/>
            <person name="Clum A."/>
            <person name="Ohm R."/>
            <person name="Martin F."/>
            <person name="Silar P."/>
            <person name="Natvig D."/>
            <person name="Lalanne C."/>
            <person name="Gautier V."/>
            <person name="Ament-Velasquez S.L."/>
            <person name="Kruys A."/>
            <person name="Hutchinson M.I."/>
            <person name="Powell A.J."/>
            <person name="Barry K."/>
            <person name="Miller A.N."/>
            <person name="Grigoriev I.V."/>
            <person name="Debuchy R."/>
            <person name="Gladieux P."/>
            <person name="Thoren M.H."/>
            <person name="Johannesson H."/>
        </authorList>
    </citation>
    <scope>NUCLEOTIDE SEQUENCE</scope>
    <source>
        <strain evidence="2">CBS 990.96</strain>
    </source>
</reference>
<accession>A0AAN7H830</accession>
<dbReference type="InterPro" id="IPR002110">
    <property type="entry name" value="Ankyrin_rpt"/>
</dbReference>
<dbReference type="Pfam" id="PF12796">
    <property type="entry name" value="Ank_2"/>
    <property type="match status" value="1"/>
</dbReference>
<feature type="repeat" description="ANK" evidence="1">
    <location>
        <begin position="4"/>
        <end position="36"/>
    </location>
</feature>
<dbReference type="PANTHER" id="PTHR34706">
    <property type="entry name" value="SLR1338 PROTEIN"/>
    <property type="match status" value="1"/>
</dbReference>
<dbReference type="PROSITE" id="PS50088">
    <property type="entry name" value="ANK_REPEAT"/>
    <property type="match status" value="1"/>
</dbReference>
<evidence type="ECO:0000313" key="2">
    <source>
        <dbReference type="EMBL" id="KAK4231590.1"/>
    </source>
</evidence>
<dbReference type="Gene3D" id="1.25.40.20">
    <property type="entry name" value="Ankyrin repeat-containing domain"/>
    <property type="match status" value="1"/>
</dbReference>
<name>A0AAN7H830_9PEZI</name>
<dbReference type="PANTHER" id="PTHR34706:SF3">
    <property type="entry name" value="ANKYRIN REPEAT PROTEIN (AFU_ORTHOLOGUE AFUA_7G06200)"/>
    <property type="match status" value="1"/>
</dbReference>